<dbReference type="Proteomes" id="UP000807353">
    <property type="component" value="Unassembled WGS sequence"/>
</dbReference>
<comment type="caution">
    <text evidence="1">The sequence shown here is derived from an EMBL/GenBank/DDBJ whole genome shotgun (WGS) entry which is preliminary data.</text>
</comment>
<organism evidence="1 2">
    <name type="scientific">Collybia nuda</name>
    <dbReference type="NCBI Taxonomy" id="64659"/>
    <lineage>
        <taxon>Eukaryota</taxon>
        <taxon>Fungi</taxon>
        <taxon>Dikarya</taxon>
        <taxon>Basidiomycota</taxon>
        <taxon>Agaricomycotina</taxon>
        <taxon>Agaricomycetes</taxon>
        <taxon>Agaricomycetidae</taxon>
        <taxon>Agaricales</taxon>
        <taxon>Tricholomatineae</taxon>
        <taxon>Clitocybaceae</taxon>
        <taxon>Collybia</taxon>
    </lineage>
</organism>
<accession>A0A9P6CDV7</accession>
<dbReference type="OrthoDB" id="3221235at2759"/>
<dbReference type="EMBL" id="MU150274">
    <property type="protein sequence ID" value="KAF9462231.1"/>
    <property type="molecule type" value="Genomic_DNA"/>
</dbReference>
<dbReference type="SUPFAM" id="SSF52047">
    <property type="entry name" value="RNI-like"/>
    <property type="match status" value="1"/>
</dbReference>
<name>A0A9P6CDV7_9AGAR</name>
<evidence type="ECO:0000313" key="1">
    <source>
        <dbReference type="EMBL" id="KAF9462231.1"/>
    </source>
</evidence>
<evidence type="ECO:0000313" key="2">
    <source>
        <dbReference type="Proteomes" id="UP000807353"/>
    </source>
</evidence>
<protein>
    <recommendedName>
        <fullName evidence="3">F-box domain-containing protein</fullName>
    </recommendedName>
</protein>
<gene>
    <name evidence="1" type="ORF">BDZ94DRAFT_741577</name>
</gene>
<dbReference type="InterPro" id="IPR032675">
    <property type="entry name" value="LRR_dom_sf"/>
</dbReference>
<sequence>MTAHLMHDGDSQPASQSVVNTEQYNLPPFERLPPEIAGSIFRRCFHGERIIIPIREKRSTAMIPWVISQVCSRWRNILMSDSTIWSSMTISYENIWDKEALTRKVEEIILPRIKLNPISFESSNLDFLNAAYYSAVIPRLIIPNLARFRHLTLSMHRIELEPLITSPPGLMESLESLKLDFTSTERLEFFQGSITVFEDAPNLRKVHFTSKYFCEFKGTGPLTLPWGQLTNIDISLNLPYAAVIQFLPHCTQLVSCRLSIGSMNEVTDEPTLPAKFVLPQLQSITLYSAYIDTHACPTLLQLLILPSLKEFTLRLFDEVSVQSTLLELIDRSRSQLEHLEISGFFTDAIQTVAELLQVTPSLKKLVIPRDHVLPTSVIKRMMTGELVPILEAIHCQVASLPLMLELLETRRSGRSPRAPVSYRGILCSVIWGHGLPECKCETL</sequence>
<keyword evidence="2" id="KW-1185">Reference proteome</keyword>
<proteinExistence type="predicted"/>
<dbReference type="Gene3D" id="1.20.1280.50">
    <property type="match status" value="1"/>
</dbReference>
<reference evidence="1" key="1">
    <citation type="submission" date="2020-11" db="EMBL/GenBank/DDBJ databases">
        <authorList>
            <consortium name="DOE Joint Genome Institute"/>
            <person name="Ahrendt S."/>
            <person name="Riley R."/>
            <person name="Andreopoulos W."/>
            <person name="Labutti K."/>
            <person name="Pangilinan J."/>
            <person name="Ruiz-Duenas F.J."/>
            <person name="Barrasa J.M."/>
            <person name="Sanchez-Garcia M."/>
            <person name="Camarero S."/>
            <person name="Miyauchi S."/>
            <person name="Serrano A."/>
            <person name="Linde D."/>
            <person name="Babiker R."/>
            <person name="Drula E."/>
            <person name="Ayuso-Fernandez I."/>
            <person name="Pacheco R."/>
            <person name="Padilla G."/>
            <person name="Ferreira P."/>
            <person name="Barriuso J."/>
            <person name="Kellner H."/>
            <person name="Castanera R."/>
            <person name="Alfaro M."/>
            <person name="Ramirez L."/>
            <person name="Pisabarro A.G."/>
            <person name="Kuo A."/>
            <person name="Tritt A."/>
            <person name="Lipzen A."/>
            <person name="He G."/>
            <person name="Yan M."/>
            <person name="Ng V."/>
            <person name="Cullen D."/>
            <person name="Martin F."/>
            <person name="Rosso M.-N."/>
            <person name="Henrissat B."/>
            <person name="Hibbett D."/>
            <person name="Martinez A.T."/>
            <person name="Grigoriev I.V."/>
        </authorList>
    </citation>
    <scope>NUCLEOTIDE SEQUENCE</scope>
    <source>
        <strain evidence="1">CBS 247.69</strain>
    </source>
</reference>
<evidence type="ECO:0008006" key="3">
    <source>
        <dbReference type="Google" id="ProtNLM"/>
    </source>
</evidence>
<dbReference type="Gene3D" id="3.80.10.10">
    <property type="entry name" value="Ribonuclease Inhibitor"/>
    <property type="match status" value="1"/>
</dbReference>
<dbReference type="AlphaFoldDB" id="A0A9P6CDV7"/>